<dbReference type="Gene3D" id="1.10.10.60">
    <property type="entry name" value="Homeodomain-like"/>
    <property type="match status" value="1"/>
</dbReference>
<dbReference type="GeneID" id="43592570"/>
<dbReference type="CDD" id="cd11655">
    <property type="entry name" value="rap1_myb-like"/>
    <property type="match status" value="1"/>
</dbReference>
<feature type="compositionally biased region" description="Basic residues" evidence="1">
    <location>
        <begin position="621"/>
        <end position="632"/>
    </location>
</feature>
<dbReference type="RefSeq" id="XP_031857331.1">
    <property type="nucleotide sequence ID" value="XM_032008398.1"/>
</dbReference>
<feature type="compositionally biased region" description="Basic and acidic residues" evidence="1">
    <location>
        <begin position="81"/>
        <end position="93"/>
    </location>
</feature>
<organism evidence="3 4">
    <name type="scientific">Kwoniella shandongensis</name>
    <dbReference type="NCBI Taxonomy" id="1734106"/>
    <lineage>
        <taxon>Eukaryota</taxon>
        <taxon>Fungi</taxon>
        <taxon>Dikarya</taxon>
        <taxon>Basidiomycota</taxon>
        <taxon>Agaricomycotina</taxon>
        <taxon>Tremellomycetes</taxon>
        <taxon>Tremellales</taxon>
        <taxon>Cryptococcaceae</taxon>
        <taxon>Kwoniella</taxon>
    </lineage>
</organism>
<sequence>MAENGDPGPSTRSSRASLAGMTKLKAARKVPGDQVGPNHRQASQEGESELDELEAEDGQDLGSDSGSESESEGEDDEDIVGDGRDDGKNETSGDVRTGNETAAPTRGEKAGLKVGEPFPWGEVVWYFDEVSISKTMRDHLAKRVKKLGGRIDDDSPCDATVILINPPLVPPQLMGSFTSIPTVKSGETLLLSYHWLARCYFSKKVEEFTEVNQPPLFVVGHDGGKEKGQGLRVLVSDLGEGTEKQRRGVMELLERNGAMVVSPAENPHICITPSNHPYLTHPPSETKWAGVKWRSPKWVLDQIAKKEKKEMKAVRQMKAVRWREQLDRGSVVRRGTTKVKSEARHPRTVFTPHDRDMLARWLAFHKPGPRGRTTRSLYDELQSYKSSHPHYSWASRHPSTAWHEHFKRSRAKIGIDARILEEEVDRYVQEGIDGSLRTKAERKAGKGTRQIGKRKRSAGGRAPAKSRTEVPKEQFVEIDQELITNDEEGTHSAVQSKSTNSGSAEGRPATRSNKSRAADDATSSRSNDKNPALRQSGNLPRAVETNGGANDDDDEGHSHASDERAESEEVDDFVGDALDKSVEMQATYGGHDEVINGKNKTGAAGVHWAPKPEANAAKGERRSKRPRIATKA</sequence>
<feature type="compositionally biased region" description="Acidic residues" evidence="1">
    <location>
        <begin position="46"/>
        <end position="59"/>
    </location>
</feature>
<feature type="compositionally biased region" description="Basic and acidic residues" evidence="1">
    <location>
        <begin position="466"/>
        <end position="475"/>
    </location>
</feature>
<proteinExistence type="predicted"/>
<dbReference type="PROSITE" id="PS50172">
    <property type="entry name" value="BRCT"/>
    <property type="match status" value="1"/>
</dbReference>
<name>A0A5M6BNV5_9TREE</name>
<feature type="domain" description="BRCT" evidence="2">
    <location>
        <begin position="127"/>
        <end position="213"/>
    </location>
</feature>
<dbReference type="OrthoDB" id="435460at2759"/>
<protein>
    <recommendedName>
        <fullName evidence="2">BRCT domain-containing protein</fullName>
    </recommendedName>
</protein>
<keyword evidence="4" id="KW-1185">Reference proteome</keyword>
<evidence type="ECO:0000313" key="4">
    <source>
        <dbReference type="Proteomes" id="UP000322225"/>
    </source>
</evidence>
<dbReference type="InterPro" id="IPR001357">
    <property type="entry name" value="BRCT_dom"/>
</dbReference>
<feature type="compositionally biased region" description="Acidic residues" evidence="1">
    <location>
        <begin position="565"/>
        <end position="574"/>
    </location>
</feature>
<accession>A0A5M6BNV5</accession>
<reference evidence="3" key="1">
    <citation type="submission" date="2017-08" db="EMBL/GenBank/DDBJ databases">
        <authorList>
            <person name="Cuomo C."/>
            <person name="Billmyre B."/>
            <person name="Heitman J."/>
        </authorList>
    </citation>
    <scope>NUCLEOTIDE SEQUENCE</scope>
    <source>
        <strain evidence="3">CBS 12478</strain>
    </source>
</reference>
<evidence type="ECO:0000256" key="1">
    <source>
        <dbReference type="SAM" id="MobiDB-lite"/>
    </source>
</evidence>
<feature type="compositionally biased region" description="Acidic residues" evidence="1">
    <location>
        <begin position="476"/>
        <end position="487"/>
    </location>
</feature>
<feature type="compositionally biased region" description="Polar residues" evidence="1">
    <location>
        <begin position="492"/>
        <end position="503"/>
    </location>
</feature>
<reference evidence="3" key="2">
    <citation type="submission" date="2024-01" db="EMBL/GenBank/DDBJ databases">
        <title>Comparative genomics of Cryptococcus and Kwoniella reveals pathogenesis evolution and contrasting modes of karyotype evolution via chromosome fusion or intercentromeric recombination.</title>
        <authorList>
            <person name="Coelho M.A."/>
            <person name="David-Palma M."/>
            <person name="Shea T."/>
            <person name="Bowers K."/>
            <person name="McGinley-Smith S."/>
            <person name="Mohammad A.W."/>
            <person name="Gnirke A."/>
            <person name="Yurkov A.M."/>
            <person name="Nowrousian M."/>
            <person name="Sun S."/>
            <person name="Cuomo C.A."/>
            <person name="Heitman J."/>
        </authorList>
    </citation>
    <scope>NUCLEOTIDE SEQUENCE</scope>
    <source>
        <strain evidence="3">CBS 12478</strain>
    </source>
</reference>
<dbReference type="EMBL" id="CP144058">
    <property type="protein sequence ID" value="WWD20468.1"/>
    <property type="molecule type" value="Genomic_DNA"/>
</dbReference>
<evidence type="ECO:0000313" key="3">
    <source>
        <dbReference type="EMBL" id="WWD20468.1"/>
    </source>
</evidence>
<gene>
    <name evidence="3" type="ORF">CI109_104944</name>
</gene>
<dbReference type="AlphaFoldDB" id="A0A5M6BNV5"/>
<feature type="region of interest" description="Disordered" evidence="1">
    <location>
        <begin position="1"/>
        <end position="113"/>
    </location>
</feature>
<feature type="region of interest" description="Disordered" evidence="1">
    <location>
        <begin position="438"/>
        <end position="632"/>
    </location>
</feature>
<evidence type="ECO:0000259" key="2">
    <source>
        <dbReference type="PROSITE" id="PS50172"/>
    </source>
</evidence>
<dbReference type="Proteomes" id="UP000322225">
    <property type="component" value="Chromosome 8"/>
</dbReference>
<dbReference type="KEGG" id="ksn:43592570"/>
<feature type="compositionally biased region" description="Acidic residues" evidence="1">
    <location>
        <begin position="67"/>
        <end position="80"/>
    </location>
</feature>